<evidence type="ECO:0000313" key="2">
    <source>
        <dbReference type="EMBL" id="GIX72278.1"/>
    </source>
</evidence>
<evidence type="ECO:0000313" key="3">
    <source>
        <dbReference type="Proteomes" id="UP001054837"/>
    </source>
</evidence>
<protein>
    <submittedName>
        <fullName evidence="2">Uncharacterized protein</fullName>
    </submittedName>
</protein>
<dbReference type="Proteomes" id="UP001054837">
    <property type="component" value="Unassembled WGS sequence"/>
</dbReference>
<dbReference type="EMBL" id="BPLQ01000512">
    <property type="protein sequence ID" value="GIX72278.1"/>
    <property type="molecule type" value="Genomic_DNA"/>
</dbReference>
<comment type="caution">
    <text evidence="2">The sequence shown here is derived from an EMBL/GenBank/DDBJ whole genome shotgun (WGS) entry which is preliminary data.</text>
</comment>
<dbReference type="AlphaFoldDB" id="A0AAV4MIY0"/>
<feature type="region of interest" description="Disordered" evidence="1">
    <location>
        <begin position="78"/>
        <end position="104"/>
    </location>
</feature>
<keyword evidence="3" id="KW-1185">Reference proteome</keyword>
<organism evidence="2 3">
    <name type="scientific">Caerostris darwini</name>
    <dbReference type="NCBI Taxonomy" id="1538125"/>
    <lineage>
        <taxon>Eukaryota</taxon>
        <taxon>Metazoa</taxon>
        <taxon>Ecdysozoa</taxon>
        <taxon>Arthropoda</taxon>
        <taxon>Chelicerata</taxon>
        <taxon>Arachnida</taxon>
        <taxon>Araneae</taxon>
        <taxon>Araneomorphae</taxon>
        <taxon>Entelegynae</taxon>
        <taxon>Araneoidea</taxon>
        <taxon>Araneidae</taxon>
        <taxon>Caerostris</taxon>
    </lineage>
</organism>
<evidence type="ECO:0000256" key="1">
    <source>
        <dbReference type="SAM" id="MobiDB-lite"/>
    </source>
</evidence>
<gene>
    <name evidence="2" type="ORF">CDAR_443201</name>
</gene>
<proteinExistence type="predicted"/>
<sequence length="205" mass="23098">MPNENQLIKKIMEIIKAIPKTSCSLCHQQHSSLILLDIHSTRQFITATAASNNLPHLIHAVALLIKLEDKDIFPNGAKEFRGDLGPDSRKGREKQTGKVPKRSARSPIIKHSLQILLDIHSTRRFITATASPNNLPHLMHAVALLIKRTNSHVAQNSRHTQPFYYRPGPESSLGNDNPHCKRLARICTIILTRNGNGNFTRRYLM</sequence>
<feature type="compositionally biased region" description="Basic and acidic residues" evidence="1">
    <location>
        <begin position="78"/>
        <end position="96"/>
    </location>
</feature>
<accession>A0AAV4MIY0</accession>
<reference evidence="2 3" key="1">
    <citation type="submission" date="2021-06" db="EMBL/GenBank/DDBJ databases">
        <title>Caerostris darwini draft genome.</title>
        <authorList>
            <person name="Kono N."/>
            <person name="Arakawa K."/>
        </authorList>
    </citation>
    <scope>NUCLEOTIDE SEQUENCE [LARGE SCALE GENOMIC DNA]</scope>
</reference>
<name>A0AAV4MIY0_9ARAC</name>